<name>A0ABS2R481_9BACI</name>
<dbReference type="SMART" id="SM00530">
    <property type="entry name" value="HTH_XRE"/>
    <property type="match status" value="1"/>
</dbReference>
<keyword evidence="1" id="KW-0238">DNA-binding</keyword>
<comment type="caution">
    <text evidence="3">The sequence shown here is derived from an EMBL/GenBank/DDBJ whole genome shotgun (WGS) entry which is preliminary data.</text>
</comment>
<dbReference type="RefSeq" id="WP_077111118.1">
    <property type="nucleotide sequence ID" value="NZ_JAFBFH010000004.1"/>
</dbReference>
<dbReference type="InterPro" id="IPR001387">
    <property type="entry name" value="Cro/C1-type_HTH"/>
</dbReference>
<evidence type="ECO:0000256" key="1">
    <source>
        <dbReference type="ARBA" id="ARBA00023125"/>
    </source>
</evidence>
<dbReference type="InterPro" id="IPR010982">
    <property type="entry name" value="Lambda_DNA-bd_dom_sf"/>
</dbReference>
<organism evidence="3 4">
    <name type="scientific">Siminovitchia thermophila</name>
    <dbReference type="NCBI Taxonomy" id="1245522"/>
    <lineage>
        <taxon>Bacteria</taxon>
        <taxon>Bacillati</taxon>
        <taxon>Bacillota</taxon>
        <taxon>Bacilli</taxon>
        <taxon>Bacillales</taxon>
        <taxon>Bacillaceae</taxon>
        <taxon>Siminovitchia</taxon>
    </lineage>
</organism>
<proteinExistence type="predicted"/>
<dbReference type="PANTHER" id="PTHR46797:SF1">
    <property type="entry name" value="METHYLPHOSPHONATE SYNTHASE"/>
    <property type="match status" value="1"/>
</dbReference>
<dbReference type="Pfam" id="PF01381">
    <property type="entry name" value="HTH_3"/>
    <property type="match status" value="1"/>
</dbReference>
<dbReference type="PROSITE" id="PS50943">
    <property type="entry name" value="HTH_CROC1"/>
    <property type="match status" value="1"/>
</dbReference>
<evidence type="ECO:0000259" key="2">
    <source>
        <dbReference type="PROSITE" id="PS50943"/>
    </source>
</evidence>
<dbReference type="SUPFAM" id="SSF47413">
    <property type="entry name" value="lambda repressor-like DNA-binding domains"/>
    <property type="match status" value="1"/>
</dbReference>
<dbReference type="CDD" id="cd00093">
    <property type="entry name" value="HTH_XRE"/>
    <property type="match status" value="1"/>
</dbReference>
<dbReference type="InterPro" id="IPR050807">
    <property type="entry name" value="TransReg_Diox_bact_type"/>
</dbReference>
<dbReference type="PANTHER" id="PTHR46797">
    <property type="entry name" value="HTH-TYPE TRANSCRIPTIONAL REGULATOR"/>
    <property type="match status" value="1"/>
</dbReference>
<protein>
    <submittedName>
        <fullName evidence="3">Transcriptional regulator with XRE-family HTH domain</fullName>
    </submittedName>
</protein>
<evidence type="ECO:0000313" key="3">
    <source>
        <dbReference type="EMBL" id="MBM7713974.1"/>
    </source>
</evidence>
<evidence type="ECO:0000313" key="4">
    <source>
        <dbReference type="Proteomes" id="UP000823485"/>
    </source>
</evidence>
<dbReference type="Proteomes" id="UP000823485">
    <property type="component" value="Unassembled WGS sequence"/>
</dbReference>
<reference evidence="3 4" key="1">
    <citation type="submission" date="2021-01" db="EMBL/GenBank/DDBJ databases">
        <title>Genomic Encyclopedia of Type Strains, Phase IV (KMG-IV): sequencing the most valuable type-strain genomes for metagenomic binning, comparative biology and taxonomic classification.</title>
        <authorList>
            <person name="Goeker M."/>
        </authorList>
    </citation>
    <scope>NUCLEOTIDE SEQUENCE [LARGE SCALE GENOMIC DNA]</scope>
    <source>
        <strain evidence="3 4">DSM 105453</strain>
    </source>
</reference>
<dbReference type="EMBL" id="JAFBFH010000004">
    <property type="protein sequence ID" value="MBM7713974.1"/>
    <property type="molecule type" value="Genomic_DNA"/>
</dbReference>
<sequence length="222" mass="25722">MSKNELGRFIKEIRLSQNISKSEMARYSGVSQPYMSQIETGKRIPTPDILEKIANNLTKNLHYKVSFADLLEKSGYSKLAKGQRLLESVALEFAKPMPDKLQLGTGNVRNANVVAEHEKSYMPESFIRDIKKWNTWIKAENEETYSLADGQKIKIQLDENNLYNLKRILNQNDKPVSWNEPREESFVLPQNLKRLLYTVIEANIEIYKEIIKDAELTEKKET</sequence>
<gene>
    <name evidence="3" type="ORF">JOC94_000944</name>
</gene>
<accession>A0ABS2R481</accession>
<feature type="domain" description="HTH cro/C1-type" evidence="2">
    <location>
        <begin position="10"/>
        <end position="64"/>
    </location>
</feature>
<keyword evidence="4" id="KW-1185">Reference proteome</keyword>
<dbReference type="Gene3D" id="1.10.260.40">
    <property type="entry name" value="lambda repressor-like DNA-binding domains"/>
    <property type="match status" value="1"/>
</dbReference>